<dbReference type="PANTHER" id="PTHR42760">
    <property type="entry name" value="SHORT-CHAIN DEHYDROGENASES/REDUCTASES FAMILY MEMBER"/>
    <property type="match status" value="1"/>
</dbReference>
<dbReference type="EMBL" id="VSZS01000057">
    <property type="protein sequence ID" value="TYR33987.1"/>
    <property type="molecule type" value="Genomic_DNA"/>
</dbReference>
<dbReference type="PROSITE" id="PS00061">
    <property type="entry name" value="ADH_SHORT"/>
    <property type="match status" value="1"/>
</dbReference>
<comment type="similarity">
    <text evidence="1">Belongs to the short-chain dehydrogenases/reductases (SDR) family.</text>
</comment>
<dbReference type="GO" id="GO:0030497">
    <property type="term" value="P:fatty acid elongation"/>
    <property type="evidence" value="ECO:0007669"/>
    <property type="project" value="TreeGrafter"/>
</dbReference>
<sequence length="240" mass="25048">MTAVVLITGGAAGIGRAIADAVAAEGARAILWDVDAQRLEKAGADLGDQVRTQRVDVSDTDAVDAASAELRDDWAPTHLVNNAGIIGRRMTLAEVDPAEVDRVLAVNVRSAFVATRAFLRMRAERADAAIVNLSSIAAGNGGAAGNAAYAASKGALQSLTFAMARELAPAIRVNALAPGIIDTDIQKDVFADRDEMNTRIATIPLHRLGEAVDVAQAAVWLLFRATYTTGEVMTVSGGKK</sequence>
<accession>A0A5D4H0A9</accession>
<evidence type="ECO:0000313" key="3">
    <source>
        <dbReference type="EMBL" id="TYR33987.1"/>
    </source>
</evidence>
<dbReference type="PANTHER" id="PTHR42760:SF40">
    <property type="entry name" value="3-OXOACYL-[ACYL-CARRIER-PROTEIN] REDUCTASE, CHLOROPLASTIC"/>
    <property type="match status" value="1"/>
</dbReference>
<gene>
    <name evidence="3" type="ORF">FY036_05700</name>
</gene>
<organism evidence="3 4">
    <name type="scientific">Neoaquamicrobium microcysteis</name>
    <dbReference type="NCBI Taxonomy" id="2682781"/>
    <lineage>
        <taxon>Bacteria</taxon>
        <taxon>Pseudomonadati</taxon>
        <taxon>Pseudomonadota</taxon>
        <taxon>Alphaproteobacteria</taxon>
        <taxon>Hyphomicrobiales</taxon>
        <taxon>Phyllobacteriaceae</taxon>
        <taxon>Neoaquamicrobium</taxon>
    </lineage>
</organism>
<evidence type="ECO:0000313" key="4">
    <source>
        <dbReference type="Proteomes" id="UP000323258"/>
    </source>
</evidence>
<reference evidence="3 4" key="1">
    <citation type="submission" date="2019-08" db="EMBL/GenBank/DDBJ databases">
        <authorList>
            <person name="Seo Y.L."/>
        </authorList>
    </citation>
    <scope>NUCLEOTIDE SEQUENCE [LARGE SCALE GENOMIC DNA]</scope>
    <source>
        <strain evidence="3 4">MaA-C15</strain>
    </source>
</reference>
<proteinExistence type="inferred from homology"/>
<keyword evidence="4" id="KW-1185">Reference proteome</keyword>
<dbReference type="SUPFAM" id="SSF51735">
    <property type="entry name" value="NAD(P)-binding Rossmann-fold domains"/>
    <property type="match status" value="1"/>
</dbReference>
<dbReference type="PRINTS" id="PR00080">
    <property type="entry name" value="SDRFAMILY"/>
</dbReference>
<dbReference type="Proteomes" id="UP000323258">
    <property type="component" value="Unassembled WGS sequence"/>
</dbReference>
<dbReference type="Pfam" id="PF13561">
    <property type="entry name" value="adh_short_C2"/>
    <property type="match status" value="1"/>
</dbReference>
<dbReference type="AlphaFoldDB" id="A0A5D4H0A9"/>
<dbReference type="InterPro" id="IPR020904">
    <property type="entry name" value="Sc_DH/Rdtase_CS"/>
</dbReference>
<name>A0A5D4H0A9_9HYPH</name>
<dbReference type="Gene3D" id="3.40.50.720">
    <property type="entry name" value="NAD(P)-binding Rossmann-like Domain"/>
    <property type="match status" value="1"/>
</dbReference>
<dbReference type="InterPro" id="IPR002347">
    <property type="entry name" value="SDR_fam"/>
</dbReference>
<dbReference type="InterPro" id="IPR036291">
    <property type="entry name" value="NAD(P)-bd_dom_sf"/>
</dbReference>
<comment type="caution">
    <text evidence="3">The sequence shown here is derived from an EMBL/GenBank/DDBJ whole genome shotgun (WGS) entry which is preliminary data.</text>
</comment>
<evidence type="ECO:0000256" key="1">
    <source>
        <dbReference type="ARBA" id="ARBA00006484"/>
    </source>
</evidence>
<dbReference type="FunFam" id="3.40.50.720:FF:000084">
    <property type="entry name" value="Short-chain dehydrogenase reductase"/>
    <property type="match status" value="1"/>
</dbReference>
<reference evidence="3 4" key="2">
    <citation type="submission" date="2019-09" db="EMBL/GenBank/DDBJ databases">
        <title>Mesorhizobium sp. MaA-C15 isolated from Microcystis aeruginosa.</title>
        <authorList>
            <person name="Jeong S.E."/>
            <person name="Jin H.M."/>
            <person name="Jeon C.O."/>
        </authorList>
    </citation>
    <scope>NUCLEOTIDE SEQUENCE [LARGE SCALE GENOMIC DNA]</scope>
    <source>
        <strain evidence="3 4">MaA-C15</strain>
    </source>
</reference>
<dbReference type="PRINTS" id="PR00081">
    <property type="entry name" value="GDHRDH"/>
</dbReference>
<dbReference type="OrthoDB" id="20590at2"/>
<dbReference type="RefSeq" id="WP_148913750.1">
    <property type="nucleotide sequence ID" value="NZ_VSZS01000057.1"/>
</dbReference>
<dbReference type="GO" id="GO:0016616">
    <property type="term" value="F:oxidoreductase activity, acting on the CH-OH group of donors, NAD or NADP as acceptor"/>
    <property type="evidence" value="ECO:0007669"/>
    <property type="project" value="TreeGrafter"/>
</dbReference>
<dbReference type="InterPro" id="IPR057326">
    <property type="entry name" value="KR_dom"/>
</dbReference>
<protein>
    <submittedName>
        <fullName evidence="3">SDR family oxidoreductase</fullName>
    </submittedName>
</protein>
<dbReference type="CDD" id="cd05233">
    <property type="entry name" value="SDR_c"/>
    <property type="match status" value="1"/>
</dbReference>
<evidence type="ECO:0000259" key="2">
    <source>
        <dbReference type="SMART" id="SM00822"/>
    </source>
</evidence>
<dbReference type="SMART" id="SM00822">
    <property type="entry name" value="PKS_KR"/>
    <property type="match status" value="1"/>
</dbReference>
<feature type="domain" description="Ketoreductase" evidence="2">
    <location>
        <begin position="3"/>
        <end position="183"/>
    </location>
</feature>